<organism evidence="3 4">
    <name type="scientific">Gottschalkia purinilytica</name>
    <name type="common">Clostridium purinilyticum</name>
    <dbReference type="NCBI Taxonomy" id="1503"/>
    <lineage>
        <taxon>Bacteria</taxon>
        <taxon>Bacillati</taxon>
        <taxon>Bacillota</taxon>
        <taxon>Tissierellia</taxon>
        <taxon>Tissierellales</taxon>
        <taxon>Gottschalkiaceae</taxon>
        <taxon>Gottschalkia</taxon>
    </lineage>
</organism>
<evidence type="ECO:0000313" key="3">
    <source>
        <dbReference type="EMBL" id="KNF09290.1"/>
    </source>
</evidence>
<gene>
    <name evidence="3" type="ORF">CLPU_3c00680</name>
</gene>
<keyword evidence="4" id="KW-1185">Reference proteome</keyword>
<keyword evidence="2" id="KW-0472">Membrane</keyword>
<feature type="region of interest" description="Disordered" evidence="1">
    <location>
        <begin position="1"/>
        <end position="38"/>
    </location>
</feature>
<dbReference type="EMBL" id="LGSS01000003">
    <property type="protein sequence ID" value="KNF09290.1"/>
    <property type="molecule type" value="Genomic_DNA"/>
</dbReference>
<feature type="transmembrane region" description="Helical" evidence="2">
    <location>
        <begin position="41"/>
        <end position="62"/>
    </location>
</feature>
<evidence type="ECO:0000313" key="4">
    <source>
        <dbReference type="Proteomes" id="UP000037267"/>
    </source>
</evidence>
<dbReference type="RefSeq" id="WP_050354290.1">
    <property type="nucleotide sequence ID" value="NZ_LGSS01000003.1"/>
</dbReference>
<dbReference type="OrthoDB" id="1451271at2"/>
<keyword evidence="2" id="KW-0812">Transmembrane</keyword>
<dbReference type="AlphaFoldDB" id="A0A0L0WCZ8"/>
<keyword evidence="2" id="KW-1133">Transmembrane helix</keyword>
<dbReference type="Proteomes" id="UP000037267">
    <property type="component" value="Unassembled WGS sequence"/>
</dbReference>
<evidence type="ECO:0000256" key="2">
    <source>
        <dbReference type="SAM" id="Phobius"/>
    </source>
</evidence>
<reference evidence="4" key="1">
    <citation type="submission" date="2015-07" db="EMBL/GenBank/DDBJ databases">
        <title>Draft genome sequence of the purine-degrading Gottschalkia purinilyticum DSM 1384 (formerly Clostridium purinilyticum).</title>
        <authorList>
            <person name="Poehlein A."/>
            <person name="Schiel-Bengelsdorf B."/>
            <person name="Bengelsdorf F.R."/>
            <person name="Daniel R."/>
            <person name="Duerre P."/>
        </authorList>
    </citation>
    <scope>NUCLEOTIDE SEQUENCE [LARGE SCALE GENOMIC DNA]</scope>
    <source>
        <strain evidence="4">DSM 1384</strain>
    </source>
</reference>
<comment type="caution">
    <text evidence="3">The sequence shown here is derived from an EMBL/GenBank/DDBJ whole genome shotgun (WGS) entry which is preliminary data.</text>
</comment>
<sequence>MSKGGFSWKRATGVTKAKQNFSRKTGIPTTRSGRQRKAGSAMGCATFIMLSILIIITLILIIL</sequence>
<feature type="compositionally biased region" description="Polar residues" evidence="1">
    <location>
        <begin position="17"/>
        <end position="32"/>
    </location>
</feature>
<proteinExistence type="predicted"/>
<protein>
    <submittedName>
        <fullName evidence="3">Uncharacterized protein</fullName>
    </submittedName>
</protein>
<evidence type="ECO:0000256" key="1">
    <source>
        <dbReference type="SAM" id="MobiDB-lite"/>
    </source>
</evidence>
<accession>A0A0L0WCZ8</accession>
<name>A0A0L0WCZ8_GOTPU</name>